<dbReference type="HOGENOM" id="CLU_000445_69_17_7"/>
<dbReference type="PROSITE" id="PS50110">
    <property type="entry name" value="RESPONSE_REGULATORY"/>
    <property type="match status" value="1"/>
</dbReference>
<reference evidence="8" key="1">
    <citation type="submission" date="2007-07" db="EMBL/GenBank/DDBJ databases">
        <title>Complete genome sequence of Campylobacter hominis ATCC BAA-381, a commensal isolated from the human gastrointestinal tract.</title>
        <authorList>
            <person name="Fouts D.E."/>
            <person name="Mongodin E.F."/>
            <person name="Puiu D."/>
            <person name="Sebastian Y."/>
            <person name="Miller W.G."/>
            <person name="Mandrell R.E."/>
            <person name="Nelson K.E."/>
        </authorList>
    </citation>
    <scope>NUCLEOTIDE SEQUENCE [LARGE SCALE GENOMIC DNA]</scope>
    <source>
        <strain evidence="8">ATCC BAA-381 / LMG 19568 / NCTC 13146 / CH001A</strain>
    </source>
</reference>
<feature type="domain" description="Response regulatory" evidence="6">
    <location>
        <begin position="5"/>
        <end position="122"/>
    </location>
</feature>
<dbReference type="Pfam" id="PF00072">
    <property type="entry name" value="Response_reg"/>
    <property type="match status" value="1"/>
</dbReference>
<evidence type="ECO:0000259" key="6">
    <source>
        <dbReference type="PROSITE" id="PS50110"/>
    </source>
</evidence>
<keyword evidence="2" id="KW-0145">Chemotaxis</keyword>
<dbReference type="GO" id="GO:0000160">
    <property type="term" value="P:phosphorelay signal transduction system"/>
    <property type="evidence" value="ECO:0007669"/>
    <property type="project" value="InterPro"/>
</dbReference>
<keyword evidence="8" id="KW-1185">Reference proteome</keyword>
<dbReference type="InterPro" id="IPR011006">
    <property type="entry name" value="CheY-like_superfamily"/>
</dbReference>
<dbReference type="GO" id="GO:0006935">
    <property type="term" value="P:chemotaxis"/>
    <property type="evidence" value="ECO:0007669"/>
    <property type="project" value="UniProtKB-KW"/>
</dbReference>
<evidence type="ECO:0000313" key="8">
    <source>
        <dbReference type="Proteomes" id="UP000002407"/>
    </source>
</evidence>
<evidence type="ECO:0000256" key="5">
    <source>
        <dbReference type="PROSITE-ProRule" id="PRU00169"/>
    </source>
</evidence>
<dbReference type="EMBL" id="CP000776">
    <property type="protein sequence ID" value="ABS51507.1"/>
    <property type="molecule type" value="Genomic_DNA"/>
</dbReference>
<dbReference type="Proteomes" id="UP000002407">
    <property type="component" value="Chromosome"/>
</dbReference>
<evidence type="ECO:0000256" key="3">
    <source>
        <dbReference type="ARBA" id="ARBA00022553"/>
    </source>
</evidence>
<dbReference type="PANTHER" id="PTHR44591:SF3">
    <property type="entry name" value="RESPONSE REGULATORY DOMAIN-CONTAINING PROTEIN"/>
    <property type="match status" value="1"/>
</dbReference>
<evidence type="ECO:0000256" key="1">
    <source>
        <dbReference type="ARBA" id="ARBA00001946"/>
    </source>
</evidence>
<dbReference type="SMART" id="SM00448">
    <property type="entry name" value="REC"/>
    <property type="match status" value="1"/>
</dbReference>
<feature type="modified residue" description="4-aspartylphosphate" evidence="5">
    <location>
        <position position="57"/>
    </location>
</feature>
<evidence type="ECO:0000313" key="7">
    <source>
        <dbReference type="EMBL" id="ABS51507.1"/>
    </source>
</evidence>
<accession>A7I136</accession>
<evidence type="ECO:0000256" key="4">
    <source>
        <dbReference type="ARBA" id="ARBA00022779"/>
    </source>
</evidence>
<name>A7I136_CAMHC</name>
<proteinExistence type="predicted"/>
<dbReference type="PANTHER" id="PTHR44591">
    <property type="entry name" value="STRESS RESPONSE REGULATOR PROTEIN 1"/>
    <property type="match status" value="1"/>
</dbReference>
<dbReference type="InterPro" id="IPR050595">
    <property type="entry name" value="Bact_response_regulator"/>
</dbReference>
<sequence>MRNIKVLTVDDDNINLKLLEVMLKKTGKIDEIIKASNGLEALSILDQRDDIDLILLDIVMPVMNGLEFLDNMHSREKISHIPVIVLTTDETAKHEAFNKGAYDFMTKPVYDKELNQKLNDVMSIIE</sequence>
<keyword evidence="3 5" id="KW-0597">Phosphoprotein</keyword>
<dbReference type="AlphaFoldDB" id="A7I136"/>
<dbReference type="SUPFAM" id="SSF52172">
    <property type="entry name" value="CheY-like"/>
    <property type="match status" value="1"/>
</dbReference>
<dbReference type="eggNOG" id="COG3706">
    <property type="taxonomic scope" value="Bacteria"/>
</dbReference>
<dbReference type="RefSeq" id="WP_012108514.1">
    <property type="nucleotide sequence ID" value="NC_009714.1"/>
</dbReference>
<evidence type="ECO:0000256" key="2">
    <source>
        <dbReference type="ARBA" id="ARBA00022500"/>
    </source>
</evidence>
<protein>
    <submittedName>
        <fullName evidence="7">Response regulator receiver domain protein</fullName>
    </submittedName>
</protein>
<gene>
    <name evidence="7" type="ordered locus">CHAB381_0643</name>
</gene>
<comment type="cofactor">
    <cofactor evidence="1">
        <name>Mg(2+)</name>
        <dbReference type="ChEBI" id="CHEBI:18420"/>
    </cofactor>
</comment>
<keyword evidence="4" id="KW-0283">Flagellar rotation</keyword>
<dbReference type="GO" id="GO:0097588">
    <property type="term" value="P:archaeal or bacterial-type flagellum-dependent cell motility"/>
    <property type="evidence" value="ECO:0007669"/>
    <property type="project" value="UniProtKB-KW"/>
</dbReference>
<dbReference type="InterPro" id="IPR001789">
    <property type="entry name" value="Sig_transdc_resp-reg_receiver"/>
</dbReference>
<dbReference type="Gene3D" id="3.40.50.2300">
    <property type="match status" value="1"/>
</dbReference>
<dbReference type="KEGG" id="cha:CHAB381_0643"/>
<dbReference type="OrthoDB" id="7631574at2"/>
<organism evidence="7 8">
    <name type="scientific">Campylobacter hominis (strain ATCC BAA-381 / DSM 21671 / CCUG 45161 / LMG 19568 / NCTC 13146 / CH001A)</name>
    <dbReference type="NCBI Taxonomy" id="360107"/>
    <lineage>
        <taxon>Bacteria</taxon>
        <taxon>Pseudomonadati</taxon>
        <taxon>Campylobacterota</taxon>
        <taxon>Epsilonproteobacteria</taxon>
        <taxon>Campylobacterales</taxon>
        <taxon>Campylobacteraceae</taxon>
        <taxon>Campylobacter</taxon>
    </lineage>
</organism>
<dbReference type="STRING" id="360107.CHAB381_0643"/>